<keyword evidence="2 3" id="KW-0040">ANK repeat</keyword>
<dbReference type="InterPro" id="IPR002110">
    <property type="entry name" value="Ankyrin_rpt"/>
</dbReference>
<keyword evidence="5" id="KW-1185">Reference proteome</keyword>
<dbReference type="AlphaFoldDB" id="A0A8H6MSR2"/>
<dbReference type="Proteomes" id="UP000654918">
    <property type="component" value="Unassembled WGS sequence"/>
</dbReference>
<gene>
    <name evidence="4" type="ORF">CPLU01_15851</name>
</gene>
<evidence type="ECO:0000313" key="5">
    <source>
        <dbReference type="Proteomes" id="UP000654918"/>
    </source>
</evidence>
<dbReference type="InterPro" id="IPR036770">
    <property type="entry name" value="Ankyrin_rpt-contain_sf"/>
</dbReference>
<dbReference type="EMBL" id="WIGO01000658">
    <property type="protein sequence ID" value="KAF6806913.1"/>
    <property type="molecule type" value="Genomic_DNA"/>
</dbReference>
<dbReference type="SMART" id="SM00248">
    <property type="entry name" value="ANK"/>
    <property type="match status" value="5"/>
</dbReference>
<dbReference type="Gene3D" id="1.25.40.20">
    <property type="entry name" value="Ankyrin repeat-containing domain"/>
    <property type="match status" value="2"/>
</dbReference>
<dbReference type="PROSITE" id="PS50088">
    <property type="entry name" value="ANK_REPEAT"/>
    <property type="match status" value="2"/>
</dbReference>
<protein>
    <submittedName>
        <fullName evidence="4">Ankyrin domain protein</fullName>
    </submittedName>
</protein>
<organism evidence="4 5">
    <name type="scientific">Colletotrichum plurivorum</name>
    <dbReference type="NCBI Taxonomy" id="2175906"/>
    <lineage>
        <taxon>Eukaryota</taxon>
        <taxon>Fungi</taxon>
        <taxon>Dikarya</taxon>
        <taxon>Ascomycota</taxon>
        <taxon>Pezizomycotina</taxon>
        <taxon>Sordariomycetes</taxon>
        <taxon>Hypocreomycetidae</taxon>
        <taxon>Glomerellales</taxon>
        <taxon>Glomerellaceae</taxon>
        <taxon>Colletotrichum</taxon>
        <taxon>Colletotrichum orchidearum species complex</taxon>
    </lineage>
</organism>
<dbReference type="InterPro" id="IPR055530">
    <property type="entry name" value="DUF7104"/>
</dbReference>
<proteinExistence type="predicted"/>
<dbReference type="Pfam" id="PF23397">
    <property type="entry name" value="DUF7104"/>
    <property type="match status" value="5"/>
</dbReference>
<name>A0A8H6MSR2_9PEZI</name>
<keyword evidence="1" id="KW-0677">Repeat</keyword>
<dbReference type="PANTHER" id="PTHR24198">
    <property type="entry name" value="ANKYRIN REPEAT AND PROTEIN KINASE DOMAIN-CONTAINING PROTEIN"/>
    <property type="match status" value="1"/>
</dbReference>
<evidence type="ECO:0000256" key="3">
    <source>
        <dbReference type="PROSITE-ProRule" id="PRU00023"/>
    </source>
</evidence>
<reference evidence="4" key="1">
    <citation type="journal article" date="2020" name="Phytopathology">
        <title>Genome Sequence Resources of Colletotrichum truncatum, C. plurivorum, C. musicola, and C. sojae: Four Species Pathogenic to Soybean (Glycine max).</title>
        <authorList>
            <person name="Rogerio F."/>
            <person name="Boufleur T.R."/>
            <person name="Ciampi-Guillardi M."/>
            <person name="Sukno S.A."/>
            <person name="Thon M.R."/>
            <person name="Massola Junior N.S."/>
            <person name="Baroncelli R."/>
        </authorList>
    </citation>
    <scope>NUCLEOTIDE SEQUENCE</scope>
    <source>
        <strain evidence="4">LFN00145</strain>
    </source>
</reference>
<dbReference type="Gene3D" id="1.20.5.340">
    <property type="match status" value="2"/>
</dbReference>
<evidence type="ECO:0000256" key="1">
    <source>
        <dbReference type="ARBA" id="ARBA00022737"/>
    </source>
</evidence>
<dbReference type="SUPFAM" id="SSF48403">
    <property type="entry name" value="Ankyrin repeat"/>
    <property type="match status" value="2"/>
</dbReference>
<evidence type="ECO:0000256" key="2">
    <source>
        <dbReference type="ARBA" id="ARBA00023043"/>
    </source>
</evidence>
<feature type="repeat" description="ANK" evidence="3">
    <location>
        <begin position="154"/>
        <end position="186"/>
    </location>
</feature>
<evidence type="ECO:0000313" key="4">
    <source>
        <dbReference type="EMBL" id="KAF6806913.1"/>
    </source>
</evidence>
<sequence>MVIIQDEKVLLFHQSVKDFLDKKEVINDLKAHAELAYRCVDLLIEDFHDKGESHVTFLGYAVEEWANHAHMAQSGFKVKASQGEFFDTESKCRESWLRLYNRGRVYDSIPEHFSVLHVAAKWGILALVDHVCCPYSPLYEAEELVRLIEFAAADDVTPLECAAGSGHSSVITRLLDMGGKVSTRVAIAAAGNWRNGKEVMALLLDRRGDQITITEEVVKAAAGNQQNGKEVMELLLDRRGDQITITEEVVKAAVWNGKNGKEVMTLLLDRRGDQITVTEKVVKAAAWNQKNGKEVMTLLLDRRGDEITINEEVVKAAATCGQDQVLDFLSQQTVRIEEEWRCIAQFYNAAKAGDVQVIEELIRKGIKPDVKNIWSVTPLWIAASVGHNTIVKLLAERRDVDVNSRSVLGASPLFWPASRGDEPIVATLMDAGADPTFMDCDGNTAIMIARKNGHEKIAKMLEGWNNETDAMKKA</sequence>
<feature type="repeat" description="ANK" evidence="3">
    <location>
        <begin position="408"/>
        <end position="440"/>
    </location>
</feature>
<comment type="caution">
    <text evidence="4">The sequence shown here is derived from an EMBL/GenBank/DDBJ whole genome shotgun (WGS) entry which is preliminary data.</text>
</comment>
<dbReference type="Pfam" id="PF00023">
    <property type="entry name" value="Ank"/>
    <property type="match status" value="1"/>
</dbReference>
<dbReference type="Pfam" id="PF12796">
    <property type="entry name" value="Ank_2"/>
    <property type="match status" value="1"/>
</dbReference>
<dbReference type="PANTHER" id="PTHR24198:SF165">
    <property type="entry name" value="ANKYRIN REPEAT-CONTAINING PROTEIN-RELATED"/>
    <property type="match status" value="1"/>
</dbReference>
<accession>A0A8H6MSR2</accession>